<feature type="transmembrane region" description="Helical" evidence="1">
    <location>
        <begin position="12"/>
        <end position="34"/>
    </location>
</feature>
<dbReference type="SUPFAM" id="SSF75011">
    <property type="entry name" value="3-carboxy-cis,cis-mucoante lactonizing enzyme"/>
    <property type="match status" value="1"/>
</dbReference>
<organism evidence="3 4">
    <name type="scientific">Candidatus Magasanikbacteria bacterium CG_4_10_14_0_2_um_filter_33_14</name>
    <dbReference type="NCBI Taxonomy" id="1974636"/>
    <lineage>
        <taxon>Bacteria</taxon>
        <taxon>Candidatus Magasanikiibacteriota</taxon>
    </lineage>
</organism>
<proteinExistence type="predicted"/>
<evidence type="ECO:0000313" key="3">
    <source>
        <dbReference type="EMBL" id="PIZ94927.1"/>
    </source>
</evidence>
<gene>
    <name evidence="3" type="ORF">COX80_05450</name>
</gene>
<protein>
    <recommendedName>
        <fullName evidence="2">Peptidase S74 domain-containing protein</fullName>
    </recommendedName>
</protein>
<dbReference type="Pfam" id="PF13884">
    <property type="entry name" value="Peptidase_S74"/>
    <property type="match status" value="1"/>
</dbReference>
<comment type="caution">
    <text evidence="3">The sequence shown here is derived from an EMBL/GenBank/DDBJ whole genome shotgun (WGS) entry which is preliminary data.</text>
</comment>
<dbReference type="InterPro" id="IPR013211">
    <property type="entry name" value="LVIVD"/>
</dbReference>
<keyword evidence="1" id="KW-0812">Transmembrane</keyword>
<dbReference type="PROSITE" id="PS51688">
    <property type="entry name" value="ICA"/>
    <property type="match status" value="1"/>
</dbReference>
<dbReference type="InterPro" id="IPR030392">
    <property type="entry name" value="S74_ICA"/>
</dbReference>
<accession>A0A2M7V849</accession>
<dbReference type="Proteomes" id="UP000231453">
    <property type="component" value="Unassembled WGS sequence"/>
</dbReference>
<evidence type="ECO:0000259" key="2">
    <source>
        <dbReference type="PROSITE" id="PS51688"/>
    </source>
</evidence>
<evidence type="ECO:0000256" key="1">
    <source>
        <dbReference type="SAM" id="Phobius"/>
    </source>
</evidence>
<keyword evidence="1" id="KW-0472">Membrane</keyword>
<feature type="domain" description="Peptidase S74" evidence="2">
    <location>
        <begin position="1384"/>
        <end position="1478"/>
    </location>
</feature>
<sequence>MHGNKNSSVKGILIYGLIIGIFLLFPKNSFAALYSPGETLDPACLPTDVDCGVYPSVSLTTSTYSVGDLLFASTTDSFGLLNIGLNGQFLKSTGSSIVWDSIPGGGDLLSGNNLSDVASSSTARSNLGLVIGTDIQAYNSGLADIAGLSLTNGNFIVSDGANWTAQSSSTVKTTLGLGNVENTALSIWSGSSNITTLGTIISGVWNGTAITSGNLASNVMLEGENISLFNNNSGYVTSTEALALLSSNALGLTYNNTNGQFSLTTGYEIPNTASSTNWNNAYNIVNASSTNWDTAFGWGDHAGIGYLTSYSETDPIWNSVSSTYVTNTGLSNWAGSGNITTVGTIGSGTWQGSAIASTYLASNVMLSGENVSLLTNDSNYVTTTQATSLAKAAISTSGLALNYADGVISIASGYEIPTTVSSTNWNDAYNIVNASSTNWDTAFGWGDHSIQGYLTSYSETDPIWTAVSSTYLATTTASNTYLAITNNLSDLNNATTARTNLGLAIGTNVQAYNLGLFNIAGLTITEDAFIVGKDGEWVAESDSTARTSLGLGSVENTALSTWAGSSNITTLGTIVSGVWNGTKIVSSSLADNIMVEGENISLFNNNSGYVTSTEALALLSSNALGLTYNNTNGQFSLTSGYNIPLTVSTTNWNSTYDIVTASSSHWLLDSNDLSDLSNAVTARTNLGLGTISTQNSNNVSITGGVIDGTAVGATTQSTGFFTNVTTTGAIVVNSTGSSARLGGLPGAEATYSGLWLGGGTPSASNYAFLGWAQQTLFNVPNSGTADLEFRVGNAARFQVGGNGVSVNGTADTAPPHPLQISNKAKSANLLTLLDSGNVGIASSTPGYQFTIDGVTGATETALYITPSSDGTSERAALSLDNWNIGQDYNADGTKNFYIKDTASSTARFFIDKEGNIGVGTTTPQSAFHLASGSFTQTVGSDPVHLASVFDTASTTLDTIYGLDVHGKYLYAATNWPEYGMEILDVSDPSSPTHVGSLADTITSALKGNDIIVAGKYAYIASQGDNGVGIVDVSNPSDPVHVGSITDTAGTALASARAIDVSGQYAYVASYTEGVEILDISDPTNPKHMSSTTDDGTMLLNGAINITVSGHYAYVVSVIDNGIEILDISDPTNPTHVGKLADTVDTTLDFPKSIYVSGKYAYVASYNEGLAVLNISDPTNPIQVGSLLEGGSTALNGASDVKIAGNYAYVVSAFEGIEIADISDPTNPTHVTYLLDSAGTAFGGASTLDISGKYVYIAGFDDDGIEILDITGIEAPTANIGNINSNNISVTEDFDVGNDAYIGNGLVVGGNSLFGSAMSIAGGLTLHDNTASTTSWITVEFDHNTTTMWTMALDKNDDNFYIAGSSTESGVYLTQGSSGGWSSFSDERLKENIVDLNVLSRIDNYRAVSFDWKASGTHDVGAIAQELYEVFPEAVTVGSDELREGNHGSWGIQYSKLGALALEGVKELKQQLDVYNALLLTGGLDEFVGQMNQSNMLTFSQNVTFTNHVTFGIDNVGSAVILAGENAVRIEFSQEFTASPIVNLTLASDVTLDTYFVESVDTTGFTIRIRPVQGQDVVINWHAFGQVTSQSSETIINNIGSNSSSSDNLTDLANNYLEDNGLILDDTLTSSTESNTTTSTEEVINVIQEEIVEPLVTSTEENIIETTTSTNN</sequence>
<keyword evidence="1" id="KW-1133">Transmembrane helix</keyword>
<dbReference type="Pfam" id="PF08309">
    <property type="entry name" value="LVIVD"/>
    <property type="match status" value="7"/>
</dbReference>
<reference evidence="4" key="1">
    <citation type="submission" date="2017-09" db="EMBL/GenBank/DDBJ databases">
        <title>Depth-based differentiation of microbial function through sediment-hosted aquifers and enrichment of novel symbionts in the deep terrestrial subsurface.</title>
        <authorList>
            <person name="Probst A.J."/>
            <person name="Ladd B."/>
            <person name="Jarett J.K."/>
            <person name="Geller-Mcgrath D.E."/>
            <person name="Sieber C.M.K."/>
            <person name="Emerson J.B."/>
            <person name="Anantharaman K."/>
            <person name="Thomas B.C."/>
            <person name="Malmstrom R."/>
            <person name="Stieglmeier M."/>
            <person name="Klingl A."/>
            <person name="Woyke T."/>
            <person name="Ryan C.M."/>
            <person name="Banfield J.F."/>
        </authorList>
    </citation>
    <scope>NUCLEOTIDE SEQUENCE [LARGE SCALE GENOMIC DNA]</scope>
</reference>
<evidence type="ECO:0000313" key="4">
    <source>
        <dbReference type="Proteomes" id="UP000231453"/>
    </source>
</evidence>
<name>A0A2M7V849_9BACT</name>
<dbReference type="EMBL" id="PFPL01000070">
    <property type="protein sequence ID" value="PIZ94927.1"/>
    <property type="molecule type" value="Genomic_DNA"/>
</dbReference>